<evidence type="ECO:0000313" key="1">
    <source>
        <dbReference type="EMBL" id="SFK31782.1"/>
    </source>
</evidence>
<proteinExistence type="predicted"/>
<dbReference type="EMBL" id="FORX01000020">
    <property type="protein sequence ID" value="SFK31782.1"/>
    <property type="molecule type" value="Genomic_DNA"/>
</dbReference>
<protein>
    <submittedName>
        <fullName evidence="1">Uncharacterized protein</fullName>
    </submittedName>
</protein>
<keyword evidence="2" id="KW-1185">Reference proteome</keyword>
<sequence length="62" mass="7225">MTYLEKVLELSRYLARPGRVMMINVQHDDACAHWRGLPCDCKPNIVLHDIIDADEPQEKDFN</sequence>
<accession>A0A1I3YIX8</accession>
<organism evidence="1 2">
    <name type="scientific">Desulfomicrobium apsheronum</name>
    <dbReference type="NCBI Taxonomy" id="52560"/>
    <lineage>
        <taxon>Bacteria</taxon>
        <taxon>Pseudomonadati</taxon>
        <taxon>Thermodesulfobacteriota</taxon>
        <taxon>Desulfovibrionia</taxon>
        <taxon>Desulfovibrionales</taxon>
        <taxon>Desulfomicrobiaceae</taxon>
        <taxon>Desulfomicrobium</taxon>
    </lineage>
</organism>
<dbReference type="STRING" id="52560.SAMN04488082_12042"/>
<dbReference type="Proteomes" id="UP000198635">
    <property type="component" value="Unassembled WGS sequence"/>
</dbReference>
<name>A0A1I3YIX8_9BACT</name>
<reference evidence="2" key="1">
    <citation type="submission" date="2016-10" db="EMBL/GenBank/DDBJ databases">
        <authorList>
            <person name="Varghese N."/>
            <person name="Submissions S."/>
        </authorList>
    </citation>
    <scope>NUCLEOTIDE SEQUENCE [LARGE SCALE GENOMIC DNA]</scope>
    <source>
        <strain evidence="2">DSM 5918</strain>
    </source>
</reference>
<gene>
    <name evidence="1" type="ORF">SAMN04488082_12042</name>
</gene>
<dbReference type="RefSeq" id="WP_092378067.1">
    <property type="nucleotide sequence ID" value="NZ_FORX01000020.1"/>
</dbReference>
<evidence type="ECO:0000313" key="2">
    <source>
        <dbReference type="Proteomes" id="UP000198635"/>
    </source>
</evidence>
<dbReference type="AlphaFoldDB" id="A0A1I3YIX8"/>